<evidence type="ECO:0000313" key="2">
    <source>
        <dbReference type="Proteomes" id="UP000596049"/>
    </source>
</evidence>
<sequence length="93" mass="10880">MLAKIKGVKLLTEYKNPNYKVKLECEDGSVLLIRFDYTYATKKYMPLEVYHNGVSKGAKLAWYTSEVEKMTVSEFLDKIATKINKKYNFELKK</sequence>
<dbReference type="Proteomes" id="UP000596049">
    <property type="component" value="Chromosome"/>
</dbReference>
<organism evidence="1 2">
    <name type="scientific">Lysinibacillus agricola</name>
    <dbReference type="NCBI Taxonomy" id="2590012"/>
    <lineage>
        <taxon>Bacteria</taxon>
        <taxon>Bacillati</taxon>
        <taxon>Bacillota</taxon>
        <taxon>Bacilli</taxon>
        <taxon>Bacillales</taxon>
        <taxon>Bacillaceae</taxon>
        <taxon>Lysinibacillus</taxon>
    </lineage>
</organism>
<protein>
    <recommendedName>
        <fullName evidence="3">DUF5655 domain-containing protein</fullName>
    </recommendedName>
</protein>
<name>A0ABX7ALG3_9BACI</name>
<evidence type="ECO:0008006" key="3">
    <source>
        <dbReference type="Google" id="ProtNLM"/>
    </source>
</evidence>
<accession>A0ABX7ALG3</accession>
<gene>
    <name evidence="1" type="ORF">FJQ98_15155</name>
</gene>
<dbReference type="EMBL" id="CP067341">
    <property type="protein sequence ID" value="QQP10600.1"/>
    <property type="molecule type" value="Genomic_DNA"/>
</dbReference>
<keyword evidence="2" id="KW-1185">Reference proteome</keyword>
<reference evidence="1 2" key="1">
    <citation type="submission" date="2020-01" db="EMBL/GenBank/DDBJ databases">
        <authorList>
            <person name="Liu G."/>
            <person name="Liu B."/>
        </authorList>
    </citation>
    <scope>NUCLEOTIDE SEQUENCE [LARGE SCALE GENOMIC DNA]</scope>
    <source>
        <strain evidence="1 2">FJAT-51161</strain>
    </source>
</reference>
<evidence type="ECO:0000313" key="1">
    <source>
        <dbReference type="EMBL" id="QQP10600.1"/>
    </source>
</evidence>
<dbReference type="RefSeq" id="WP_053597249.1">
    <property type="nucleotide sequence ID" value="NZ_CP067341.1"/>
</dbReference>
<proteinExistence type="predicted"/>